<feature type="compositionally biased region" description="Basic and acidic residues" evidence="1">
    <location>
        <begin position="296"/>
        <end position="319"/>
    </location>
</feature>
<protein>
    <submittedName>
        <fullName evidence="2">Uncharacterized protein</fullName>
    </submittedName>
</protein>
<accession>A0A2R6W4F9</accession>
<sequence length="376" mass="41400">MRNIAVNSTRPRTAETGVPVFFTPAGRLYNDRIIANLTREFKCLRKKARTSVVVVVPRAATRRSANERGGAECPRRGRRREACVDEALHDVKETEQWRPAAPDATAVRPRARPGQCRRKRASGGPTREADAEGGHRREHDCASGPDRTVVDGRTAGARALEARTWSRRNLVAVWGLGKLVVSALRRREEREGSRRAREAARAPGRSKRQAAELERAREGERGGAEREREGPGSERSIGGRGGVVRFLLLLLSNFLSSSRVWGLGKLVVSALRRREEREGSRRAREAARAPGRSKRQAAELERAREGERGGAEREREGPGSERSIGGRGGVVRFLLLLLSNFLSSSRGCEGAGGGGEGEDDCRKAKVEKVEEHFSVR</sequence>
<feature type="region of interest" description="Disordered" evidence="1">
    <location>
        <begin position="187"/>
        <end position="236"/>
    </location>
</feature>
<keyword evidence="3" id="KW-1185">Reference proteome</keyword>
<feature type="region of interest" description="Disordered" evidence="1">
    <location>
        <begin position="101"/>
        <end position="150"/>
    </location>
</feature>
<evidence type="ECO:0000313" key="2">
    <source>
        <dbReference type="EMBL" id="PTQ28723.1"/>
    </source>
</evidence>
<feature type="compositionally biased region" description="Basic and acidic residues" evidence="1">
    <location>
        <begin position="127"/>
        <end position="141"/>
    </location>
</feature>
<feature type="compositionally biased region" description="Basic and acidic residues" evidence="1">
    <location>
        <begin position="277"/>
        <end position="287"/>
    </location>
</feature>
<dbReference type="EMBL" id="KZ772826">
    <property type="protein sequence ID" value="PTQ28723.1"/>
    <property type="molecule type" value="Genomic_DNA"/>
</dbReference>
<feature type="compositionally biased region" description="Basic residues" evidence="1">
    <location>
        <begin position="109"/>
        <end position="121"/>
    </location>
</feature>
<feature type="region of interest" description="Disordered" evidence="1">
    <location>
        <begin position="346"/>
        <end position="376"/>
    </location>
</feature>
<dbReference type="AlphaFoldDB" id="A0A2R6W4F9"/>
<organism evidence="2 3">
    <name type="scientific">Marchantia polymorpha</name>
    <name type="common">Common liverwort</name>
    <name type="synonym">Marchantia aquatica</name>
    <dbReference type="NCBI Taxonomy" id="3197"/>
    <lineage>
        <taxon>Eukaryota</taxon>
        <taxon>Viridiplantae</taxon>
        <taxon>Streptophyta</taxon>
        <taxon>Embryophyta</taxon>
        <taxon>Marchantiophyta</taxon>
        <taxon>Marchantiopsida</taxon>
        <taxon>Marchantiidae</taxon>
        <taxon>Marchantiales</taxon>
        <taxon>Marchantiaceae</taxon>
        <taxon>Marchantia</taxon>
    </lineage>
</organism>
<reference evidence="3" key="1">
    <citation type="journal article" date="2017" name="Cell">
        <title>Insights into land plant evolution garnered from the Marchantia polymorpha genome.</title>
        <authorList>
            <person name="Bowman J.L."/>
            <person name="Kohchi T."/>
            <person name="Yamato K.T."/>
            <person name="Jenkins J."/>
            <person name="Shu S."/>
            <person name="Ishizaki K."/>
            <person name="Yamaoka S."/>
            <person name="Nishihama R."/>
            <person name="Nakamura Y."/>
            <person name="Berger F."/>
            <person name="Adam C."/>
            <person name="Aki S.S."/>
            <person name="Althoff F."/>
            <person name="Araki T."/>
            <person name="Arteaga-Vazquez M.A."/>
            <person name="Balasubrmanian S."/>
            <person name="Barry K."/>
            <person name="Bauer D."/>
            <person name="Boehm C.R."/>
            <person name="Briginshaw L."/>
            <person name="Caballero-Perez J."/>
            <person name="Catarino B."/>
            <person name="Chen F."/>
            <person name="Chiyoda S."/>
            <person name="Chovatia M."/>
            <person name="Davies K.M."/>
            <person name="Delmans M."/>
            <person name="Demura T."/>
            <person name="Dierschke T."/>
            <person name="Dolan L."/>
            <person name="Dorantes-Acosta A.E."/>
            <person name="Eklund D.M."/>
            <person name="Florent S.N."/>
            <person name="Flores-Sandoval E."/>
            <person name="Fujiyama A."/>
            <person name="Fukuzawa H."/>
            <person name="Galik B."/>
            <person name="Grimanelli D."/>
            <person name="Grimwood J."/>
            <person name="Grossniklaus U."/>
            <person name="Hamada T."/>
            <person name="Haseloff J."/>
            <person name="Hetherington A.J."/>
            <person name="Higo A."/>
            <person name="Hirakawa Y."/>
            <person name="Hundley H.N."/>
            <person name="Ikeda Y."/>
            <person name="Inoue K."/>
            <person name="Inoue S.I."/>
            <person name="Ishida S."/>
            <person name="Jia Q."/>
            <person name="Kakita M."/>
            <person name="Kanazawa T."/>
            <person name="Kawai Y."/>
            <person name="Kawashima T."/>
            <person name="Kennedy M."/>
            <person name="Kinose K."/>
            <person name="Kinoshita T."/>
            <person name="Kohara Y."/>
            <person name="Koide E."/>
            <person name="Komatsu K."/>
            <person name="Kopischke S."/>
            <person name="Kubo M."/>
            <person name="Kyozuka J."/>
            <person name="Lagercrantz U."/>
            <person name="Lin S.S."/>
            <person name="Lindquist E."/>
            <person name="Lipzen A.M."/>
            <person name="Lu C.W."/>
            <person name="De Luna E."/>
            <person name="Martienssen R.A."/>
            <person name="Minamino N."/>
            <person name="Mizutani M."/>
            <person name="Mizutani M."/>
            <person name="Mochizuki N."/>
            <person name="Monte I."/>
            <person name="Mosher R."/>
            <person name="Nagasaki H."/>
            <person name="Nakagami H."/>
            <person name="Naramoto S."/>
            <person name="Nishitani K."/>
            <person name="Ohtani M."/>
            <person name="Okamoto T."/>
            <person name="Okumura M."/>
            <person name="Phillips J."/>
            <person name="Pollak B."/>
            <person name="Reinders A."/>
            <person name="Rovekamp M."/>
            <person name="Sano R."/>
            <person name="Sawa S."/>
            <person name="Schmid M.W."/>
            <person name="Shirakawa M."/>
            <person name="Solano R."/>
            <person name="Spunde A."/>
            <person name="Suetsugu N."/>
            <person name="Sugano S."/>
            <person name="Sugiyama A."/>
            <person name="Sun R."/>
            <person name="Suzuki Y."/>
            <person name="Takenaka M."/>
            <person name="Takezawa D."/>
            <person name="Tomogane H."/>
            <person name="Tsuzuki M."/>
            <person name="Ueda T."/>
            <person name="Umeda M."/>
            <person name="Ward J.M."/>
            <person name="Watanabe Y."/>
            <person name="Yazaki K."/>
            <person name="Yokoyama R."/>
            <person name="Yoshitake Y."/>
            <person name="Yotsui I."/>
            <person name="Zachgo S."/>
            <person name="Schmutz J."/>
        </authorList>
    </citation>
    <scope>NUCLEOTIDE SEQUENCE [LARGE SCALE GENOMIC DNA]</scope>
    <source>
        <strain evidence="3">Tak-1</strain>
    </source>
</reference>
<proteinExistence type="predicted"/>
<name>A0A2R6W4F9_MARPO</name>
<gene>
    <name evidence="2" type="ORF">MARPO_0156s0020</name>
</gene>
<feature type="region of interest" description="Disordered" evidence="1">
    <location>
        <begin position="277"/>
        <end position="324"/>
    </location>
</feature>
<feature type="compositionally biased region" description="Basic and acidic residues" evidence="1">
    <location>
        <begin position="360"/>
        <end position="376"/>
    </location>
</feature>
<feature type="compositionally biased region" description="Basic and acidic residues" evidence="1">
    <location>
        <begin position="187"/>
        <end position="200"/>
    </location>
</feature>
<evidence type="ECO:0000313" key="3">
    <source>
        <dbReference type="Proteomes" id="UP000244005"/>
    </source>
</evidence>
<feature type="compositionally biased region" description="Basic and acidic residues" evidence="1">
    <location>
        <begin position="209"/>
        <end position="232"/>
    </location>
</feature>
<dbReference type="Proteomes" id="UP000244005">
    <property type="component" value="Unassembled WGS sequence"/>
</dbReference>
<evidence type="ECO:0000256" key="1">
    <source>
        <dbReference type="SAM" id="MobiDB-lite"/>
    </source>
</evidence>